<feature type="transmembrane region" description="Helical" evidence="1">
    <location>
        <begin position="15"/>
        <end position="42"/>
    </location>
</feature>
<dbReference type="EMBL" id="JADCKF010000004">
    <property type="protein sequence ID" value="MBE5055531.1"/>
    <property type="molecule type" value="Genomic_DNA"/>
</dbReference>
<feature type="transmembrane region" description="Helical" evidence="1">
    <location>
        <begin position="54"/>
        <end position="74"/>
    </location>
</feature>
<keyword evidence="1" id="KW-0472">Membrane</keyword>
<evidence type="ECO:0000313" key="2">
    <source>
        <dbReference type="EMBL" id="MBE5055531.1"/>
    </source>
</evidence>
<organism evidence="2 3">
    <name type="scientific">Pseudoflavonifractor gallinarum</name>
    <dbReference type="NCBI Taxonomy" id="2779352"/>
    <lineage>
        <taxon>Bacteria</taxon>
        <taxon>Bacillati</taxon>
        <taxon>Bacillota</taxon>
        <taxon>Clostridia</taxon>
        <taxon>Eubacteriales</taxon>
        <taxon>Oscillospiraceae</taxon>
        <taxon>Pseudoflavonifractor</taxon>
    </lineage>
</organism>
<proteinExistence type="predicted"/>
<name>A0ABR9RA04_9FIRM</name>
<evidence type="ECO:0000313" key="3">
    <source>
        <dbReference type="Proteomes" id="UP000806211"/>
    </source>
</evidence>
<sequence length="108" mass="11890">MEIGFLNASQWESYFVGQCMQCALNILLIVLFFGCLLIGRFARSAPSARRAEGILLLCKAALWGVAGLLLRFPAFGTTCFIWGLILIALLCCGAFSLWKSRKKPANLD</sequence>
<evidence type="ECO:0000256" key="1">
    <source>
        <dbReference type="SAM" id="Phobius"/>
    </source>
</evidence>
<gene>
    <name evidence="2" type="ORF">INF37_05895</name>
</gene>
<feature type="transmembrane region" description="Helical" evidence="1">
    <location>
        <begin position="80"/>
        <end position="98"/>
    </location>
</feature>
<dbReference type="Proteomes" id="UP000806211">
    <property type="component" value="Unassembled WGS sequence"/>
</dbReference>
<dbReference type="RefSeq" id="WP_193537063.1">
    <property type="nucleotide sequence ID" value="NZ_JADCKF010000004.1"/>
</dbReference>
<keyword evidence="3" id="KW-1185">Reference proteome</keyword>
<reference evidence="2 3" key="1">
    <citation type="submission" date="2020-10" db="EMBL/GenBank/DDBJ databases">
        <title>ChiBAC.</title>
        <authorList>
            <person name="Zenner C."/>
            <person name="Hitch T.C.A."/>
            <person name="Clavel T."/>
        </authorList>
    </citation>
    <scope>NUCLEOTIDE SEQUENCE [LARGE SCALE GENOMIC DNA]</scope>
    <source>
        <strain evidence="2 3">DSM 107456</strain>
    </source>
</reference>
<comment type="caution">
    <text evidence="2">The sequence shown here is derived from an EMBL/GenBank/DDBJ whole genome shotgun (WGS) entry which is preliminary data.</text>
</comment>
<protein>
    <submittedName>
        <fullName evidence="2">Uncharacterized protein</fullName>
    </submittedName>
</protein>
<accession>A0ABR9RA04</accession>
<keyword evidence="1" id="KW-1133">Transmembrane helix</keyword>
<keyword evidence="1" id="KW-0812">Transmembrane</keyword>